<dbReference type="InterPro" id="IPR028098">
    <property type="entry name" value="Glyco_trans_4-like_N"/>
</dbReference>
<dbReference type="EMBL" id="JADIKG010000009">
    <property type="protein sequence ID" value="MFK2872266.1"/>
    <property type="molecule type" value="Genomic_DNA"/>
</dbReference>
<gene>
    <name evidence="5" type="ORF">ISP13_01885</name>
</gene>
<dbReference type="CDD" id="cd03801">
    <property type="entry name" value="GT4_PimA-like"/>
    <property type="match status" value="1"/>
</dbReference>
<sequence length="376" mass="40921">MKLALVVPGGVDRTGEFRVIPVLLALIERLARVHEVHVFALRQEAEPGRWELAGATIHNIGDGWPRLRAIKAIRAEHQQVPFDLVHAIFSGSCSFVAVAAAKSLRLPSVVHIAGGELVALHEIGYGGRQRWKGRLREALVLRAADAITAASVPIIDSLRDLGLHAERISLGVDLKRWPPMSPRGRNHAQARLIHVASLNRVKDQPTLLRALAALMNAGVAFQMDIVGVDTLQGETERLAQQLGLASHVRFLGFKTQRELRPIMASADLLVMSSLHEAGPLVLLEAAVLGVPTVGTAVGHIAEWSPQAACAVPVGDWQALARTIQHVLAHEELRLHLASEAQRRAIAEDADYTAGMFEALYRQLLAARCHDGWDVAR</sequence>
<keyword evidence="6" id="KW-1185">Reference proteome</keyword>
<dbReference type="PANTHER" id="PTHR12526:SF510">
    <property type="entry name" value="D-INOSITOL 3-PHOSPHATE GLYCOSYLTRANSFERASE"/>
    <property type="match status" value="1"/>
</dbReference>
<evidence type="ECO:0000256" key="1">
    <source>
        <dbReference type="ARBA" id="ARBA00022676"/>
    </source>
</evidence>
<comment type="caution">
    <text evidence="5">The sequence shown here is derived from an EMBL/GenBank/DDBJ whole genome shotgun (WGS) entry which is preliminary data.</text>
</comment>
<feature type="domain" description="Glycosyl transferase family 1" evidence="3">
    <location>
        <begin position="185"/>
        <end position="342"/>
    </location>
</feature>
<keyword evidence="1" id="KW-0328">Glycosyltransferase</keyword>
<protein>
    <submittedName>
        <fullName evidence="5">Glycosyltransferase family 4 protein</fullName>
    </submittedName>
</protein>
<name>A0ABW8ITK0_9GAMM</name>
<evidence type="ECO:0000313" key="6">
    <source>
        <dbReference type="Proteomes" id="UP001620405"/>
    </source>
</evidence>
<dbReference type="RefSeq" id="WP_284399279.1">
    <property type="nucleotide sequence ID" value="NZ_BSNQ01000003.1"/>
</dbReference>
<evidence type="ECO:0000259" key="3">
    <source>
        <dbReference type="Pfam" id="PF00534"/>
    </source>
</evidence>
<dbReference type="PANTHER" id="PTHR12526">
    <property type="entry name" value="GLYCOSYLTRANSFERASE"/>
    <property type="match status" value="1"/>
</dbReference>
<dbReference type="Pfam" id="PF13439">
    <property type="entry name" value="Glyco_transf_4"/>
    <property type="match status" value="1"/>
</dbReference>
<keyword evidence="2" id="KW-0808">Transferase</keyword>
<feature type="domain" description="Glycosyltransferase subfamily 4-like N-terminal" evidence="4">
    <location>
        <begin position="22"/>
        <end position="176"/>
    </location>
</feature>
<dbReference type="Proteomes" id="UP001620405">
    <property type="component" value="Unassembled WGS sequence"/>
</dbReference>
<reference evidence="5 6" key="1">
    <citation type="submission" date="2020-10" db="EMBL/GenBank/DDBJ databases">
        <title>Phylogeny of dyella-like bacteria.</title>
        <authorList>
            <person name="Fu J."/>
        </authorList>
    </citation>
    <scope>NUCLEOTIDE SEQUENCE [LARGE SCALE GENOMIC DNA]</scope>
    <source>
        <strain evidence="5 6">DHOB07</strain>
    </source>
</reference>
<proteinExistence type="predicted"/>
<dbReference type="SUPFAM" id="SSF53756">
    <property type="entry name" value="UDP-Glycosyltransferase/glycogen phosphorylase"/>
    <property type="match status" value="1"/>
</dbReference>
<evidence type="ECO:0000256" key="2">
    <source>
        <dbReference type="ARBA" id="ARBA00022679"/>
    </source>
</evidence>
<dbReference type="InterPro" id="IPR001296">
    <property type="entry name" value="Glyco_trans_1"/>
</dbReference>
<dbReference type="Gene3D" id="3.40.50.2000">
    <property type="entry name" value="Glycogen Phosphorylase B"/>
    <property type="match status" value="2"/>
</dbReference>
<accession>A0ABW8ITK0</accession>
<dbReference type="Pfam" id="PF00534">
    <property type="entry name" value="Glycos_transf_1"/>
    <property type="match status" value="1"/>
</dbReference>
<organism evidence="5 6">
    <name type="scientific">Dyella lipolytica</name>
    <dbReference type="NCBI Taxonomy" id="1867835"/>
    <lineage>
        <taxon>Bacteria</taxon>
        <taxon>Pseudomonadati</taxon>
        <taxon>Pseudomonadota</taxon>
        <taxon>Gammaproteobacteria</taxon>
        <taxon>Lysobacterales</taxon>
        <taxon>Rhodanobacteraceae</taxon>
        <taxon>Dyella</taxon>
    </lineage>
</organism>
<evidence type="ECO:0000259" key="4">
    <source>
        <dbReference type="Pfam" id="PF13439"/>
    </source>
</evidence>
<evidence type="ECO:0000313" key="5">
    <source>
        <dbReference type="EMBL" id="MFK2872266.1"/>
    </source>
</evidence>